<dbReference type="EMBL" id="VOBQ01000019">
    <property type="protein sequence ID" value="TWO68477.1"/>
    <property type="molecule type" value="Genomic_DNA"/>
</dbReference>
<dbReference type="PANTHER" id="PTHR42928:SF5">
    <property type="entry name" value="BLR1237 PROTEIN"/>
    <property type="match status" value="1"/>
</dbReference>
<dbReference type="PANTHER" id="PTHR42928">
    <property type="entry name" value="TRICARBOXYLATE-BINDING PROTEIN"/>
    <property type="match status" value="1"/>
</dbReference>
<dbReference type="RefSeq" id="WP_145895392.1">
    <property type="nucleotide sequence ID" value="NZ_VOBQ01000019.1"/>
</dbReference>
<comment type="caution">
    <text evidence="3">The sequence shown here is derived from an EMBL/GenBank/DDBJ whole genome shotgun (WGS) entry which is preliminary data.</text>
</comment>
<feature type="signal peptide" evidence="2">
    <location>
        <begin position="1"/>
        <end position="22"/>
    </location>
</feature>
<dbReference type="InterPro" id="IPR042100">
    <property type="entry name" value="Bug_dom1"/>
</dbReference>
<evidence type="ECO:0000256" key="1">
    <source>
        <dbReference type="ARBA" id="ARBA00006987"/>
    </source>
</evidence>
<name>A0A562ZJA1_9BURK</name>
<dbReference type="OrthoDB" id="8627412at2"/>
<dbReference type="Gene3D" id="3.40.190.150">
    <property type="entry name" value="Bordetella uptake gene, domain 1"/>
    <property type="match status" value="1"/>
</dbReference>
<reference evidence="3 4" key="1">
    <citation type="submission" date="2019-07" db="EMBL/GenBank/DDBJ databases">
        <title>Caenimonas sedimenti sp. nov., isolated from activated sludge.</title>
        <authorList>
            <person name="Xu J."/>
        </authorList>
    </citation>
    <scope>NUCLEOTIDE SEQUENCE [LARGE SCALE GENOMIC DNA]</scope>
    <source>
        <strain evidence="3 4">HX-9-20</strain>
    </source>
</reference>
<dbReference type="PIRSF" id="PIRSF017082">
    <property type="entry name" value="YflP"/>
    <property type="match status" value="1"/>
</dbReference>
<sequence length="320" mass="33494">MITRRACLLALSAGPFAARAQASYPTRPVRLLVGFAAGGITDITARQVAEAMAPFLGQALVVENKAGAGGNIASAELARTTPDGYTLMVASPGQLVVNPLTQKSVGFDPKTEFSLVGLINTSPFVVVVPGNSPFKSAAELVAWGKQHPGKLSFASPGIGTTMHIGGEMLNALAGVQAVHIPYKGGAQSTADLVAGRVDFMIDSLGAVSGQVESGQLRVIGVTSPGKMTRFPDAQPMNTLYPDFELSSWLGLVGPPRMPADVVTLLASALAKAVRTPKFVETVEKRGSSVADTSPAYFAAHLKRERERIERTVVKSGLRLD</sequence>
<evidence type="ECO:0000256" key="2">
    <source>
        <dbReference type="SAM" id="SignalP"/>
    </source>
</evidence>
<evidence type="ECO:0000313" key="4">
    <source>
        <dbReference type="Proteomes" id="UP000318199"/>
    </source>
</evidence>
<evidence type="ECO:0000313" key="3">
    <source>
        <dbReference type="EMBL" id="TWO68477.1"/>
    </source>
</evidence>
<organism evidence="3 4">
    <name type="scientific">Caenimonas sedimenti</name>
    <dbReference type="NCBI Taxonomy" id="2596921"/>
    <lineage>
        <taxon>Bacteria</taxon>
        <taxon>Pseudomonadati</taxon>
        <taxon>Pseudomonadota</taxon>
        <taxon>Betaproteobacteria</taxon>
        <taxon>Burkholderiales</taxon>
        <taxon>Comamonadaceae</taxon>
        <taxon>Caenimonas</taxon>
    </lineage>
</organism>
<dbReference type="AlphaFoldDB" id="A0A562ZJA1"/>
<comment type="similarity">
    <text evidence="1">Belongs to the UPF0065 (bug) family.</text>
</comment>
<dbReference type="Proteomes" id="UP000318199">
    <property type="component" value="Unassembled WGS sequence"/>
</dbReference>
<dbReference type="Gene3D" id="3.40.190.10">
    <property type="entry name" value="Periplasmic binding protein-like II"/>
    <property type="match status" value="1"/>
</dbReference>
<dbReference type="SUPFAM" id="SSF53850">
    <property type="entry name" value="Periplasmic binding protein-like II"/>
    <property type="match status" value="1"/>
</dbReference>
<dbReference type="Pfam" id="PF03401">
    <property type="entry name" value="TctC"/>
    <property type="match status" value="1"/>
</dbReference>
<keyword evidence="4" id="KW-1185">Reference proteome</keyword>
<dbReference type="CDD" id="cd07012">
    <property type="entry name" value="PBP2_Bug_TTT"/>
    <property type="match status" value="1"/>
</dbReference>
<gene>
    <name evidence="3" type="ORF">FN976_22875</name>
</gene>
<dbReference type="InterPro" id="IPR005064">
    <property type="entry name" value="BUG"/>
</dbReference>
<accession>A0A562ZJA1</accession>
<keyword evidence="2" id="KW-0732">Signal</keyword>
<proteinExistence type="inferred from homology"/>
<feature type="chain" id="PRO_5021942778" evidence="2">
    <location>
        <begin position="23"/>
        <end position="320"/>
    </location>
</feature>
<protein>
    <submittedName>
        <fullName evidence="3">Tripartite tricarboxylate transporter substrate binding protein</fullName>
    </submittedName>
</protein>